<dbReference type="InterPro" id="IPR058488">
    <property type="entry name" value="DUF8175"/>
</dbReference>
<gene>
    <name evidence="3" type="ORF">GCM10009544_28620</name>
</gene>
<sequence>MSLASLDQRRRAARRRLTLLAAGVLAAGAGVTAFFVLGSDDSGSGGGQHEASPSASAPAAIPTGGSNTPTLLPKAKEVREGVPVGYPHTLEGAISAAAHYTDANDLFTPEAAERQGKVMGEPNYTQLIGTYARMAAQKARQDRGLPESGESDTANFYANQSRAYSIASAADDKVTVWLLTDSTVSVKGVSKNSTQVRGAVMVWAQGDWKMSVDTLDGLPERQPKPATPGSPEAAQEGWRALAYEK</sequence>
<dbReference type="Proteomes" id="UP001499895">
    <property type="component" value="Unassembled WGS sequence"/>
</dbReference>
<dbReference type="RefSeq" id="WP_344090163.1">
    <property type="nucleotide sequence ID" value="NZ_BAAAHB010000026.1"/>
</dbReference>
<feature type="region of interest" description="Disordered" evidence="1">
    <location>
        <begin position="42"/>
        <end position="68"/>
    </location>
</feature>
<protein>
    <recommendedName>
        <fullName evidence="2">DUF8175 domain-containing protein</fullName>
    </recommendedName>
</protein>
<name>A0ABN1A0F7_9ACTN</name>
<keyword evidence="4" id="KW-1185">Reference proteome</keyword>
<evidence type="ECO:0000256" key="1">
    <source>
        <dbReference type="SAM" id="MobiDB-lite"/>
    </source>
</evidence>
<organism evidence="3 4">
    <name type="scientific">Streptomyces stramineus</name>
    <dbReference type="NCBI Taxonomy" id="173861"/>
    <lineage>
        <taxon>Bacteria</taxon>
        <taxon>Bacillati</taxon>
        <taxon>Actinomycetota</taxon>
        <taxon>Actinomycetes</taxon>
        <taxon>Kitasatosporales</taxon>
        <taxon>Streptomycetaceae</taxon>
        <taxon>Streptomyces</taxon>
    </lineage>
</organism>
<dbReference type="EMBL" id="BAAAHB010000026">
    <property type="protein sequence ID" value="GAA0464540.1"/>
    <property type="molecule type" value="Genomic_DNA"/>
</dbReference>
<feature type="domain" description="DUF8175" evidence="2">
    <location>
        <begin position="77"/>
        <end position="217"/>
    </location>
</feature>
<comment type="caution">
    <text evidence="3">The sequence shown here is derived from an EMBL/GenBank/DDBJ whole genome shotgun (WGS) entry which is preliminary data.</text>
</comment>
<proteinExistence type="predicted"/>
<feature type="compositionally biased region" description="Low complexity" evidence="1">
    <location>
        <begin position="51"/>
        <end position="62"/>
    </location>
</feature>
<evidence type="ECO:0000313" key="3">
    <source>
        <dbReference type="EMBL" id="GAA0464540.1"/>
    </source>
</evidence>
<reference evidence="3 4" key="1">
    <citation type="journal article" date="2019" name="Int. J. Syst. Evol. Microbiol.">
        <title>The Global Catalogue of Microorganisms (GCM) 10K type strain sequencing project: providing services to taxonomists for standard genome sequencing and annotation.</title>
        <authorList>
            <consortium name="The Broad Institute Genomics Platform"/>
            <consortium name="The Broad Institute Genome Sequencing Center for Infectious Disease"/>
            <person name="Wu L."/>
            <person name="Ma J."/>
        </authorList>
    </citation>
    <scope>NUCLEOTIDE SEQUENCE [LARGE SCALE GENOMIC DNA]</scope>
    <source>
        <strain evidence="3 4">JCM 10649</strain>
    </source>
</reference>
<evidence type="ECO:0000259" key="2">
    <source>
        <dbReference type="Pfam" id="PF26526"/>
    </source>
</evidence>
<accession>A0ABN1A0F7</accession>
<dbReference type="Pfam" id="PF26526">
    <property type="entry name" value="DUF8175"/>
    <property type="match status" value="1"/>
</dbReference>
<feature type="region of interest" description="Disordered" evidence="1">
    <location>
        <begin position="214"/>
        <end position="245"/>
    </location>
</feature>
<evidence type="ECO:0000313" key="4">
    <source>
        <dbReference type="Proteomes" id="UP001499895"/>
    </source>
</evidence>